<dbReference type="OrthoDB" id="2041081at2"/>
<evidence type="ECO:0000313" key="1">
    <source>
        <dbReference type="EMBL" id="RJF95213.1"/>
    </source>
</evidence>
<sequence>MARINLRKFIAEHYKGGVSARDVIREALTNSIHAGGKFISVDLHFSERQQELSPGSEERRTLEQITISDDGEGFTAENLNFFDEICTSHKDNIGGKGVGRLAFLKYANKVEIRSQLPTELVEFVYTPEFKPEEVKKSPKLGSLNTCITLRDLKEKINTQVAKLVNSICDDLRLLLFLKHQSGHSIALKFTHNSRQPFDEVHVFSGENIQAELTREFEFQGEKFNCYLFRDEPPKKGIVAMLCADELCIEEYVISKRFDICRHLIFVTSDYFNKRSNIERQRLELPKTDDDVDMVSPISREKLMPCIHEECMTMINESAEGDIEEFKSDNIEKLKKYYPFIKIDSMDADAALLDADEVVKTYRAQQARKEDQVVEALQSGKPVSWDDVSHLASEDLARYIVHRALVIDSLANMPPDSAEDAIHNAILRKKSDGSEIRENNVWLVDDKFLSYSSIYSDQALATIIQEVGNLVESKQQRRPDVAAFFSKDSENHPNKLVIIEFKKPGADIFDNNKALMQCRLYASELADRIPTVREVFAFSIVEIDNEFYRDMKQTGFKDVFSLTERVVYNDFSIGSNNEIPLHLYVMPASALIKDARARNKVFEEVLQFDLNRPAFVDTQRAADSLIRAVSKRDSNVSKGQVV</sequence>
<dbReference type="Pfam" id="PF13589">
    <property type="entry name" value="HATPase_c_3"/>
    <property type="match status" value="1"/>
</dbReference>
<dbReference type="GO" id="GO:0005524">
    <property type="term" value="F:ATP binding"/>
    <property type="evidence" value="ECO:0007669"/>
    <property type="project" value="UniProtKB-KW"/>
</dbReference>
<comment type="caution">
    <text evidence="1">The sequence shown here is derived from an EMBL/GenBank/DDBJ whole genome shotgun (WGS) entry which is preliminary data.</text>
</comment>
<dbReference type="SUPFAM" id="SSF55874">
    <property type="entry name" value="ATPase domain of HSP90 chaperone/DNA topoisomerase II/histidine kinase"/>
    <property type="match status" value="1"/>
</dbReference>
<dbReference type="Gene3D" id="3.30.565.10">
    <property type="entry name" value="Histidine kinase-like ATPase, C-terminal domain"/>
    <property type="match status" value="1"/>
</dbReference>
<keyword evidence="1" id="KW-0547">Nucleotide-binding</keyword>
<reference evidence="2" key="1">
    <citation type="submission" date="2018-09" db="EMBL/GenBank/DDBJ databases">
        <authorList>
            <person name="Zhu H."/>
        </authorList>
    </citation>
    <scope>NUCLEOTIDE SEQUENCE [LARGE SCALE GENOMIC DNA]</scope>
    <source>
        <strain evidence="2">K1R23-30</strain>
    </source>
</reference>
<accession>A0A3A3FI79</accession>
<organism evidence="1 2">
    <name type="scientific">Noviherbaspirillum saxi</name>
    <dbReference type="NCBI Taxonomy" id="2320863"/>
    <lineage>
        <taxon>Bacteria</taxon>
        <taxon>Pseudomonadati</taxon>
        <taxon>Pseudomonadota</taxon>
        <taxon>Betaproteobacteria</taxon>
        <taxon>Burkholderiales</taxon>
        <taxon>Oxalobacteraceae</taxon>
        <taxon>Noviherbaspirillum</taxon>
    </lineage>
</organism>
<proteinExistence type="predicted"/>
<evidence type="ECO:0000313" key="2">
    <source>
        <dbReference type="Proteomes" id="UP000265955"/>
    </source>
</evidence>
<dbReference type="InterPro" id="IPR036890">
    <property type="entry name" value="HATPase_C_sf"/>
</dbReference>
<dbReference type="AlphaFoldDB" id="A0A3A3FI79"/>
<protein>
    <submittedName>
        <fullName evidence="1">ATP-binding protein</fullName>
    </submittedName>
</protein>
<dbReference type="RefSeq" id="WP_119770364.1">
    <property type="nucleotide sequence ID" value="NZ_QYUO01000002.1"/>
</dbReference>
<keyword evidence="1" id="KW-0067">ATP-binding</keyword>
<dbReference type="EMBL" id="QYUO01000002">
    <property type="protein sequence ID" value="RJF95213.1"/>
    <property type="molecule type" value="Genomic_DNA"/>
</dbReference>
<name>A0A3A3FI79_9BURK</name>
<gene>
    <name evidence="1" type="ORF">D3871_17330</name>
</gene>
<keyword evidence="2" id="KW-1185">Reference proteome</keyword>
<dbReference type="Proteomes" id="UP000265955">
    <property type="component" value="Unassembled WGS sequence"/>
</dbReference>